<dbReference type="PANTHER" id="PTHR30349:SF77">
    <property type="entry name" value="TYROSINE RECOMBINASE XERC"/>
    <property type="match status" value="1"/>
</dbReference>
<dbReference type="Pfam" id="PF13495">
    <property type="entry name" value="Phage_int_SAM_4"/>
    <property type="match status" value="1"/>
</dbReference>
<dbReference type="InterPro" id="IPR002104">
    <property type="entry name" value="Integrase_catalytic"/>
</dbReference>
<dbReference type="PANTHER" id="PTHR30349">
    <property type="entry name" value="PHAGE INTEGRASE-RELATED"/>
    <property type="match status" value="1"/>
</dbReference>
<dbReference type="Pfam" id="PF00589">
    <property type="entry name" value="Phage_integrase"/>
    <property type="match status" value="1"/>
</dbReference>
<dbReference type="Gene3D" id="1.10.150.130">
    <property type="match status" value="1"/>
</dbReference>
<feature type="domain" description="Tyr recombinase" evidence="10">
    <location>
        <begin position="109"/>
        <end position="279"/>
    </location>
</feature>
<dbReference type="InterPro" id="IPR050090">
    <property type="entry name" value="Tyrosine_recombinase_XerCD"/>
</dbReference>
<dbReference type="InterPro" id="IPR011010">
    <property type="entry name" value="DNA_brk_join_enz"/>
</dbReference>
<evidence type="ECO:0000256" key="1">
    <source>
        <dbReference type="ARBA" id="ARBA00004496"/>
    </source>
</evidence>
<evidence type="ECO:0000256" key="7">
    <source>
        <dbReference type="ARBA" id="ARBA00023172"/>
    </source>
</evidence>
<evidence type="ECO:0000256" key="5">
    <source>
        <dbReference type="ARBA" id="ARBA00022908"/>
    </source>
</evidence>
<keyword evidence="2" id="KW-0963">Cytoplasm</keyword>
<reference evidence="13" key="1">
    <citation type="journal article" date="2019" name="Int. J. Syst. Evol. Microbiol.">
        <title>The Global Catalogue of Microorganisms (GCM) 10K type strain sequencing project: providing services to taxonomists for standard genome sequencing and annotation.</title>
        <authorList>
            <consortium name="The Broad Institute Genomics Platform"/>
            <consortium name="The Broad Institute Genome Sequencing Center for Infectious Disease"/>
            <person name="Wu L."/>
            <person name="Ma J."/>
        </authorList>
    </citation>
    <scope>NUCLEOTIDE SEQUENCE [LARGE SCALE GENOMIC DNA]</scope>
    <source>
        <strain evidence="13">CCUG 61889</strain>
    </source>
</reference>
<evidence type="ECO:0000256" key="8">
    <source>
        <dbReference type="ARBA" id="ARBA00023306"/>
    </source>
</evidence>
<keyword evidence="7" id="KW-0233">DNA recombination</keyword>
<organism evidence="12 13">
    <name type="scientific">Bacillus songklensis</name>
    <dbReference type="NCBI Taxonomy" id="1069116"/>
    <lineage>
        <taxon>Bacteria</taxon>
        <taxon>Bacillati</taxon>
        <taxon>Bacillota</taxon>
        <taxon>Bacilli</taxon>
        <taxon>Bacillales</taxon>
        <taxon>Bacillaceae</taxon>
        <taxon>Bacillus</taxon>
    </lineage>
</organism>
<dbReference type="Gene3D" id="1.10.443.10">
    <property type="entry name" value="Intergrase catalytic core"/>
    <property type="match status" value="1"/>
</dbReference>
<keyword evidence="3" id="KW-0132">Cell division</keyword>
<keyword evidence="8" id="KW-0131">Cell cycle</keyword>
<dbReference type="InterPro" id="IPR004107">
    <property type="entry name" value="Integrase_SAM-like_N"/>
</dbReference>
<evidence type="ECO:0000256" key="9">
    <source>
        <dbReference type="PROSITE-ProRule" id="PRU01248"/>
    </source>
</evidence>
<evidence type="ECO:0000256" key="6">
    <source>
        <dbReference type="ARBA" id="ARBA00023125"/>
    </source>
</evidence>
<proteinExistence type="predicted"/>
<keyword evidence="5" id="KW-0229">DNA integration</keyword>
<accession>A0ABV8B9H8</accession>
<evidence type="ECO:0000256" key="2">
    <source>
        <dbReference type="ARBA" id="ARBA00022490"/>
    </source>
</evidence>
<protein>
    <submittedName>
        <fullName evidence="12">Tyrosine-type recombinase/integrase</fullName>
    </submittedName>
</protein>
<gene>
    <name evidence="12" type="ORF">ACFOU2_20975</name>
</gene>
<dbReference type="PROSITE" id="PS51898">
    <property type="entry name" value="TYR_RECOMBINASE"/>
    <property type="match status" value="1"/>
</dbReference>
<dbReference type="Proteomes" id="UP001595752">
    <property type="component" value="Unassembled WGS sequence"/>
</dbReference>
<sequence>MKQNERECFSELESFSSWLEKHNKTENTIKTYKGVLHSFYKWMLLKNEYIDELSKEHLQAYIHHLEVEGKSASTIGKTLAAFSLFAHFIEKPSLVHGIEVRSSSNHKETMPEHLDHEEREKLLASVKKDGNLRDIAIVYILLHTGIRVSELCHLDRGDVIQDEIGSGLIVRGQKGEIKRTIPLSKEAGEHVNRYLSRIIRHQEALFLSNIGQRMTTRAVQYMLKKYDVNPHKLRHTFCYELVHKGVDLATVAQLAGHSDINVTKRYASLASANLKEAINRVFA</sequence>
<evidence type="ECO:0000259" key="11">
    <source>
        <dbReference type="PROSITE" id="PS51900"/>
    </source>
</evidence>
<dbReference type="InterPro" id="IPR013762">
    <property type="entry name" value="Integrase-like_cat_sf"/>
</dbReference>
<dbReference type="InterPro" id="IPR010998">
    <property type="entry name" value="Integrase_recombinase_N"/>
</dbReference>
<dbReference type="SUPFAM" id="SSF56349">
    <property type="entry name" value="DNA breaking-rejoining enzymes"/>
    <property type="match status" value="1"/>
</dbReference>
<feature type="domain" description="Core-binding (CB)" evidence="11">
    <location>
        <begin position="1"/>
        <end position="90"/>
    </location>
</feature>
<dbReference type="InterPro" id="IPR044068">
    <property type="entry name" value="CB"/>
</dbReference>
<keyword evidence="13" id="KW-1185">Reference proteome</keyword>
<dbReference type="RefSeq" id="WP_377918199.1">
    <property type="nucleotide sequence ID" value="NZ_JBHRZT010000072.1"/>
</dbReference>
<keyword evidence="4" id="KW-0159">Chromosome partition</keyword>
<evidence type="ECO:0000256" key="4">
    <source>
        <dbReference type="ARBA" id="ARBA00022829"/>
    </source>
</evidence>
<name>A0ABV8B9H8_9BACI</name>
<evidence type="ECO:0000313" key="12">
    <source>
        <dbReference type="EMBL" id="MFC3885809.1"/>
    </source>
</evidence>
<keyword evidence="6 9" id="KW-0238">DNA-binding</keyword>
<comment type="caution">
    <text evidence="12">The sequence shown here is derived from an EMBL/GenBank/DDBJ whole genome shotgun (WGS) entry which is preliminary data.</text>
</comment>
<evidence type="ECO:0000259" key="10">
    <source>
        <dbReference type="PROSITE" id="PS51898"/>
    </source>
</evidence>
<comment type="subcellular location">
    <subcellularLocation>
        <location evidence="1">Cytoplasm</location>
    </subcellularLocation>
</comment>
<dbReference type="EMBL" id="JBHRZT010000072">
    <property type="protein sequence ID" value="MFC3885809.1"/>
    <property type="molecule type" value="Genomic_DNA"/>
</dbReference>
<evidence type="ECO:0000256" key="3">
    <source>
        <dbReference type="ARBA" id="ARBA00022618"/>
    </source>
</evidence>
<dbReference type="PROSITE" id="PS51900">
    <property type="entry name" value="CB"/>
    <property type="match status" value="1"/>
</dbReference>
<dbReference type="CDD" id="cd00397">
    <property type="entry name" value="DNA_BRE_C"/>
    <property type="match status" value="1"/>
</dbReference>
<evidence type="ECO:0000313" key="13">
    <source>
        <dbReference type="Proteomes" id="UP001595752"/>
    </source>
</evidence>